<dbReference type="PANTHER" id="PTHR13789">
    <property type="entry name" value="MONOOXYGENASE"/>
    <property type="match status" value="1"/>
</dbReference>
<feature type="domain" description="FAD-binding" evidence="6">
    <location>
        <begin position="8"/>
        <end position="180"/>
    </location>
</feature>
<evidence type="ECO:0000313" key="8">
    <source>
        <dbReference type="Proteomes" id="UP001220324"/>
    </source>
</evidence>
<sequence>MAKSPQDLQVAILGAGMGGLTTALALAQRGFKNIDVYENAHDLGFVGAGIQLAPNMARVLDNLGVWKGIEDEAVNIGDTRVRVGADNSELAHVELGYIKETYGYRHMVGHRSSLANGLYQGCQKESAIKFHFATTASEVDSFGPRPSFTATPRDGGEPYKVTCDVLLGADGIKSETRNAMVKLLNITAGVKDTHQAAYRIMIHKEQIKDDPELLELINSTTVTRWIGEKRHIIAYAVSNNTIYNLSTTQPDKNFAEATNATYTTKGSKSAMMEVFADFCPMVKRLLDYVPEGEVCEWKLRVHDPLPTWVHEQVALVGDACHPTLPHLAQGAAQAIEDGAVLAVALSRLPDTTPESINKALRVYEKVRKVRAETLVEMAAASGRALHLGDGAAKEERDRQFAALKAQGGKGPVPDKWADADVQKEIYGFDCTKITEEKFDEYFSQM</sequence>
<accession>A0AAD6CT81</accession>
<gene>
    <name evidence="7" type="ORF">N7494_007816</name>
</gene>
<protein>
    <submittedName>
        <fullName evidence="7">Monooxygenase FAD-binding</fullName>
    </submittedName>
</protein>
<evidence type="ECO:0000313" key="7">
    <source>
        <dbReference type="EMBL" id="KAJ5538337.1"/>
    </source>
</evidence>
<proteinExistence type="inferred from homology"/>
<dbReference type="SUPFAM" id="SSF54373">
    <property type="entry name" value="FAD-linked reductases, C-terminal domain"/>
    <property type="match status" value="1"/>
</dbReference>
<dbReference type="GO" id="GO:0004497">
    <property type="term" value="F:monooxygenase activity"/>
    <property type="evidence" value="ECO:0007669"/>
    <property type="project" value="UniProtKB-KW"/>
</dbReference>
<dbReference type="InterPro" id="IPR002938">
    <property type="entry name" value="FAD-bd"/>
</dbReference>
<dbReference type="FunFam" id="3.50.50.60:FF:000115">
    <property type="entry name" value="Salicylate hydroxylase, putative"/>
    <property type="match status" value="1"/>
</dbReference>
<evidence type="ECO:0000256" key="5">
    <source>
        <dbReference type="ARBA" id="ARBA00023033"/>
    </source>
</evidence>
<dbReference type="EMBL" id="JAQIZZ010000006">
    <property type="protein sequence ID" value="KAJ5538337.1"/>
    <property type="molecule type" value="Genomic_DNA"/>
</dbReference>
<evidence type="ECO:0000259" key="6">
    <source>
        <dbReference type="Pfam" id="PF01494"/>
    </source>
</evidence>
<dbReference type="Pfam" id="PF01494">
    <property type="entry name" value="FAD_binding_3"/>
    <property type="match status" value="2"/>
</dbReference>
<dbReference type="InterPro" id="IPR036188">
    <property type="entry name" value="FAD/NAD-bd_sf"/>
</dbReference>
<keyword evidence="8" id="KW-1185">Reference proteome</keyword>
<dbReference type="Proteomes" id="UP001220324">
    <property type="component" value="Unassembled WGS sequence"/>
</dbReference>
<keyword evidence="3" id="KW-0274">FAD</keyword>
<keyword evidence="4" id="KW-0560">Oxidoreductase</keyword>
<dbReference type="PANTHER" id="PTHR13789:SF147">
    <property type="entry name" value="PUTATIVE (AFU_ORTHOLOGUE AFUA_2G01950)-RELATED"/>
    <property type="match status" value="1"/>
</dbReference>
<dbReference type="PRINTS" id="PR00420">
    <property type="entry name" value="RNGMNOXGNASE"/>
</dbReference>
<keyword evidence="2" id="KW-0285">Flavoprotein</keyword>
<name>A0AAD6CT81_9EURO</name>
<dbReference type="InterPro" id="IPR050493">
    <property type="entry name" value="FAD-dep_Monooxygenase_BioMet"/>
</dbReference>
<dbReference type="AlphaFoldDB" id="A0AAD6CT81"/>
<comment type="caution">
    <text evidence="7">The sequence shown here is derived from an EMBL/GenBank/DDBJ whole genome shotgun (WGS) entry which is preliminary data.</text>
</comment>
<dbReference type="Gene3D" id="3.50.50.60">
    <property type="entry name" value="FAD/NAD(P)-binding domain"/>
    <property type="match status" value="1"/>
</dbReference>
<keyword evidence="5 7" id="KW-0503">Monooxygenase</keyword>
<dbReference type="GO" id="GO:0071949">
    <property type="term" value="F:FAD binding"/>
    <property type="evidence" value="ECO:0007669"/>
    <property type="project" value="InterPro"/>
</dbReference>
<organism evidence="7 8">
    <name type="scientific">Penicillium frequentans</name>
    <dbReference type="NCBI Taxonomy" id="3151616"/>
    <lineage>
        <taxon>Eukaryota</taxon>
        <taxon>Fungi</taxon>
        <taxon>Dikarya</taxon>
        <taxon>Ascomycota</taxon>
        <taxon>Pezizomycotina</taxon>
        <taxon>Eurotiomycetes</taxon>
        <taxon>Eurotiomycetidae</taxon>
        <taxon>Eurotiales</taxon>
        <taxon>Aspergillaceae</taxon>
        <taxon>Penicillium</taxon>
    </lineage>
</organism>
<evidence type="ECO:0000256" key="2">
    <source>
        <dbReference type="ARBA" id="ARBA00022630"/>
    </source>
</evidence>
<evidence type="ECO:0000256" key="4">
    <source>
        <dbReference type="ARBA" id="ARBA00023002"/>
    </source>
</evidence>
<comment type="similarity">
    <text evidence="1">Belongs to the paxM FAD-dependent monooxygenase family.</text>
</comment>
<dbReference type="SUPFAM" id="SSF51905">
    <property type="entry name" value="FAD/NAD(P)-binding domain"/>
    <property type="match status" value="1"/>
</dbReference>
<evidence type="ECO:0000256" key="3">
    <source>
        <dbReference type="ARBA" id="ARBA00022827"/>
    </source>
</evidence>
<feature type="domain" description="FAD-binding" evidence="6">
    <location>
        <begin position="307"/>
        <end position="376"/>
    </location>
</feature>
<evidence type="ECO:0000256" key="1">
    <source>
        <dbReference type="ARBA" id="ARBA00007992"/>
    </source>
</evidence>
<reference evidence="7 8" key="1">
    <citation type="journal article" date="2023" name="IMA Fungus">
        <title>Comparative genomic study of the Penicillium genus elucidates a diverse pangenome and 15 lateral gene transfer events.</title>
        <authorList>
            <person name="Petersen C."/>
            <person name="Sorensen T."/>
            <person name="Nielsen M.R."/>
            <person name="Sondergaard T.E."/>
            <person name="Sorensen J.L."/>
            <person name="Fitzpatrick D.A."/>
            <person name="Frisvad J.C."/>
            <person name="Nielsen K.L."/>
        </authorList>
    </citation>
    <scope>NUCLEOTIDE SEQUENCE [LARGE SCALE GENOMIC DNA]</scope>
    <source>
        <strain evidence="7 8">IBT 35679</strain>
    </source>
</reference>